<accession>A0A1B0DA94</accession>
<sequence>MVGGLSDHPHCLDFMRRFKRLICGSKNSIISTEANIQDPETPAQCVSSFEMISYDVISSIREEEKEEFNCAEEEFHKERDIIEEAGLQYVAGYVAKRRRDDQEPEILGTPSAWAEESETSSSSWYICG</sequence>
<dbReference type="Proteomes" id="UP000092462">
    <property type="component" value="Unassembled WGS sequence"/>
</dbReference>
<evidence type="ECO:0000256" key="1">
    <source>
        <dbReference type="SAM" id="MobiDB-lite"/>
    </source>
</evidence>
<organism evidence="2 3">
    <name type="scientific">Phlebotomus papatasi</name>
    <name type="common">Sandfly</name>
    <dbReference type="NCBI Taxonomy" id="29031"/>
    <lineage>
        <taxon>Eukaryota</taxon>
        <taxon>Metazoa</taxon>
        <taxon>Ecdysozoa</taxon>
        <taxon>Arthropoda</taxon>
        <taxon>Hexapoda</taxon>
        <taxon>Insecta</taxon>
        <taxon>Pterygota</taxon>
        <taxon>Neoptera</taxon>
        <taxon>Endopterygota</taxon>
        <taxon>Diptera</taxon>
        <taxon>Nematocera</taxon>
        <taxon>Psychodoidea</taxon>
        <taxon>Psychodidae</taxon>
        <taxon>Phlebotomus</taxon>
        <taxon>Phlebotomus</taxon>
    </lineage>
</organism>
<proteinExistence type="predicted"/>
<protein>
    <submittedName>
        <fullName evidence="2">Uncharacterized protein</fullName>
    </submittedName>
</protein>
<dbReference type="AlphaFoldDB" id="A0A1B0DA94"/>
<dbReference type="EnsemblMetazoa" id="PPAI004599-RA">
    <property type="protein sequence ID" value="PPAI004599-PA"/>
    <property type="gene ID" value="PPAI004599"/>
</dbReference>
<name>A0A1B0DA94_PHLPP</name>
<reference evidence="2" key="1">
    <citation type="submission" date="2022-08" db="UniProtKB">
        <authorList>
            <consortium name="EnsemblMetazoa"/>
        </authorList>
    </citation>
    <scope>IDENTIFICATION</scope>
    <source>
        <strain evidence="2">Israel</strain>
    </source>
</reference>
<feature type="region of interest" description="Disordered" evidence="1">
    <location>
        <begin position="99"/>
        <end position="128"/>
    </location>
</feature>
<feature type="compositionally biased region" description="Low complexity" evidence="1">
    <location>
        <begin position="111"/>
        <end position="128"/>
    </location>
</feature>
<keyword evidence="3" id="KW-1185">Reference proteome</keyword>
<dbReference type="EMBL" id="AJVK01028927">
    <property type="status" value="NOT_ANNOTATED_CDS"/>
    <property type="molecule type" value="Genomic_DNA"/>
</dbReference>
<evidence type="ECO:0000313" key="2">
    <source>
        <dbReference type="EnsemblMetazoa" id="PPAI004599-PA"/>
    </source>
</evidence>
<dbReference type="VEuPathDB" id="VectorBase:PPAI004599"/>
<evidence type="ECO:0000313" key="3">
    <source>
        <dbReference type="Proteomes" id="UP000092462"/>
    </source>
</evidence>